<dbReference type="InterPro" id="IPR019428">
    <property type="entry name" value="7TM_GPCR_serpentine_rcpt_Str"/>
</dbReference>
<reference evidence="1" key="2">
    <citation type="submission" date="2022-06" db="UniProtKB">
        <authorList>
            <consortium name="EnsemblMetazoa"/>
        </authorList>
    </citation>
    <scope>IDENTIFICATION</scope>
    <source>
        <strain evidence="1">PS312</strain>
    </source>
</reference>
<reference evidence="2" key="1">
    <citation type="journal article" date="2008" name="Nat. Genet.">
        <title>The Pristionchus pacificus genome provides a unique perspective on nematode lifestyle and parasitism.</title>
        <authorList>
            <person name="Dieterich C."/>
            <person name="Clifton S.W."/>
            <person name="Schuster L.N."/>
            <person name="Chinwalla A."/>
            <person name="Delehaunty K."/>
            <person name="Dinkelacker I."/>
            <person name="Fulton L."/>
            <person name="Fulton R."/>
            <person name="Godfrey J."/>
            <person name="Minx P."/>
            <person name="Mitreva M."/>
            <person name="Roeseler W."/>
            <person name="Tian H."/>
            <person name="Witte H."/>
            <person name="Yang S.P."/>
            <person name="Wilson R.K."/>
            <person name="Sommer R.J."/>
        </authorList>
    </citation>
    <scope>NUCLEOTIDE SEQUENCE [LARGE SCALE GENOMIC DNA]</scope>
    <source>
        <strain evidence="2">PS312</strain>
    </source>
</reference>
<evidence type="ECO:0000313" key="1">
    <source>
        <dbReference type="EnsemblMetazoa" id="PPA41671.1"/>
    </source>
</evidence>
<sequence length="152" mass="17120">MRVFETLELMNTGICLNALLLLLIARFSSPTIGGYKFLLAIFSTYGIYLCVLHALLNPVRINNNNNSIDCVRIRSISDQLRHPIRAARHSFPIAILDCEGTRRLSELRSPRIELFSKPYFIIGQMVSIMGIVVDNSEPGLQPVLAAFQVSWE</sequence>
<dbReference type="Proteomes" id="UP000005239">
    <property type="component" value="Unassembled WGS sequence"/>
</dbReference>
<name>A0A2A6CPL0_PRIPA</name>
<accession>A0A8R1UVM6</accession>
<evidence type="ECO:0000313" key="2">
    <source>
        <dbReference type="Proteomes" id="UP000005239"/>
    </source>
</evidence>
<accession>A0A2A6CPL0</accession>
<gene>
    <name evidence="1" type="primary">WBGene00280040</name>
</gene>
<dbReference type="InterPro" id="IPR019423">
    <property type="entry name" value="7TM_GPCR_serpentine_rcpt_Srj"/>
</dbReference>
<dbReference type="PANTHER" id="PTHR45907">
    <property type="entry name" value="SERPENTINE RECEPTOR, CLASS J"/>
    <property type="match status" value="1"/>
</dbReference>
<dbReference type="AlphaFoldDB" id="A0A2A6CPL0"/>
<organism evidence="1 2">
    <name type="scientific">Pristionchus pacificus</name>
    <name type="common">Parasitic nematode worm</name>
    <dbReference type="NCBI Taxonomy" id="54126"/>
    <lineage>
        <taxon>Eukaryota</taxon>
        <taxon>Metazoa</taxon>
        <taxon>Ecdysozoa</taxon>
        <taxon>Nematoda</taxon>
        <taxon>Chromadorea</taxon>
        <taxon>Rhabditida</taxon>
        <taxon>Rhabditina</taxon>
        <taxon>Diplogasteromorpha</taxon>
        <taxon>Diplogasteroidea</taxon>
        <taxon>Neodiplogasteridae</taxon>
        <taxon>Pristionchus</taxon>
    </lineage>
</organism>
<dbReference type="PANTHER" id="PTHR45907:SF16">
    <property type="entry name" value="SERPENTINE RECEPTOR, CLASS J"/>
    <property type="match status" value="1"/>
</dbReference>
<dbReference type="Pfam" id="PF10326">
    <property type="entry name" value="7TM_GPCR_Str"/>
    <property type="match status" value="1"/>
</dbReference>
<dbReference type="EnsemblMetazoa" id="PPA41671.1">
    <property type="protein sequence ID" value="PPA41671.1"/>
    <property type="gene ID" value="WBGene00280040"/>
</dbReference>
<proteinExistence type="predicted"/>
<keyword evidence="2" id="KW-1185">Reference proteome</keyword>
<protein>
    <submittedName>
        <fullName evidence="1">G protein-coupled receptor</fullName>
    </submittedName>
</protein>